<organism evidence="19 20">
    <name type="scientific">Canis familiaris papillomavirus 14</name>
    <dbReference type="NCBI Taxonomy" id="1236767"/>
    <lineage>
        <taxon>Viruses</taxon>
        <taxon>Monodnaviria</taxon>
        <taxon>Shotokuvirae</taxon>
        <taxon>Cossaviricota</taxon>
        <taxon>Papovaviricetes</taxon>
        <taxon>Zurhausenvirales</taxon>
        <taxon>Papillomaviridae</taxon>
        <taxon>Firstpapillomavirinae</taxon>
        <taxon>Chipapillomavirus</taxon>
        <taxon>Chipapillomavirus 3</taxon>
    </lineage>
</organism>
<feature type="region of interest" description="Disordered" evidence="17">
    <location>
        <begin position="140"/>
        <end position="169"/>
    </location>
</feature>
<keyword evidence="2 15" id="KW-0244">Early protein</keyword>
<dbReference type="EC" id="5.6.2.4" evidence="15 16"/>
<keyword evidence="7 15" id="KW-0378">Hydrolase</keyword>
<sequence length="624" mass="70622">MEGELAAGTDPQEGCSGQFILHEADCSDMDSDDDSEIEGDIPGLLSETPVEQGNTRALFQQQTLEDDSRVAQLLKRKLISPKEKLADLSPRLRSITITPPKHSAKRRLFESSCDSGIEQTGQHETEATNTEEQQVDAVEFDEGDGCREERGEGDGETVEYGPREGGGSSVVKQLMKSSNRRATLLARFKESYGLGFGELTRTFKSNKTCNPDWVVAAHGVHPTVYESMPAVLRSSCEYMLITGNCGKGGYLVLMLLRFRAHKCRVTLAKMLKDKFTIDEIQIMSEPPRVKSVPAALFWFRLALSKTAHVGGETPEWITRQTLVSHQTADNLKFDLGQMVQWAYDNDHTEESSIAYNYALLAEEDANAAAWLNTNSQAKHVKDCCTMVRLYKRAIMRSMTMSAWIYSRMKGFDDSGDWRDIVNFLRYQNIEVIVFLSAFKALLKGTPKKNCICFFGPPNTGKSMFCMSLLGFFGGRVLSFANSKSQFWMQPLVDARMALLDDATKPAWDYIDLYLRNALDGNPISLDLKHKAPTQIKCPPLLITSNLNIKHDDRWRYLFTRVQLFEFKCDFPFNDEGQPLYRLTHESWKSFFKRLWLQLDLSDQEDEGEDGEPEQTFKCGARRTS</sequence>
<keyword evidence="4 15" id="KW-1048">Host nucleus</keyword>
<evidence type="ECO:0000259" key="18">
    <source>
        <dbReference type="PROSITE" id="PS51206"/>
    </source>
</evidence>
<proteinExistence type="inferred from homology"/>
<dbReference type="GO" id="GO:0006260">
    <property type="term" value="P:DNA replication"/>
    <property type="evidence" value="ECO:0007669"/>
    <property type="project" value="UniProtKB-UniRule"/>
</dbReference>
<comment type="function">
    <text evidence="14 15">ATP-dependent DNA 3'-5' helicase required for initiation of viral DNA replication. It forms a complex with the viral E2 protein. The E1-E2 complex binds to the replication origin which contains binding sites for both proteins. During the initial step, a dimer of E1 interacts with a dimer of protein E2 leading to a complex that binds the viral origin of replication with high specificity. Then, a second dimer of E1 displaces the E2 dimer in an ATP-dependent manner to form the E1 tetramer. Following this, two E1 monomers are added to each half of the site, which results in the formation of two E1 trimers on the viral ori. Subsequently, two hexamers will be created. The double hexamer acts as a bi-directional helicase machinery and unwinds the viral DNA and then recruits the host DNA polymerase to start replication.</text>
</comment>
<evidence type="ECO:0000256" key="8">
    <source>
        <dbReference type="ARBA" id="ARBA00022806"/>
    </source>
</evidence>
<dbReference type="GO" id="GO:0016887">
    <property type="term" value="F:ATP hydrolysis activity"/>
    <property type="evidence" value="ECO:0007669"/>
    <property type="project" value="RHEA"/>
</dbReference>
<dbReference type="Gene3D" id="3.40.1310.10">
    <property type="match status" value="1"/>
</dbReference>
<feature type="modified residue" description="Phosphoserine; by host" evidence="15">
    <location>
        <position position="80"/>
    </location>
</feature>
<gene>
    <name evidence="15" type="primary">E1</name>
</gene>
<dbReference type="Gene3D" id="1.10.10.510">
    <property type="entry name" value="Zinc finger, large T-antigen D1 domain"/>
    <property type="match status" value="1"/>
</dbReference>
<evidence type="ECO:0000256" key="15">
    <source>
        <dbReference type="HAMAP-Rule" id="MF_04000"/>
    </source>
</evidence>
<dbReference type="EMBL" id="JQ701802">
    <property type="protein sequence ID" value="AFU07672.1"/>
    <property type="molecule type" value="Genomic_DNA"/>
</dbReference>
<dbReference type="InterPro" id="IPR037102">
    <property type="entry name" value="Znf_lg_T-Ag_D1_dom_sf"/>
</dbReference>
<feature type="region of interest" description="Disordered" evidence="17">
    <location>
        <begin position="603"/>
        <end position="624"/>
    </location>
</feature>
<comment type="function">
    <text evidence="16">ATP-dependent DNA helicase required for initiation of viral DNA replication. It forms a complex with the viral E2 protein. The E1-E2 complex binds to the replication origin which contains binding sites for both proteins.</text>
</comment>
<evidence type="ECO:0000256" key="3">
    <source>
        <dbReference type="ARBA" id="ARBA00022553"/>
    </source>
</evidence>
<keyword evidence="15" id="KW-1017">Isopeptide bond</keyword>
<feature type="binding site" evidence="15">
    <location>
        <begin position="455"/>
        <end position="462"/>
    </location>
    <ligand>
        <name>ATP</name>
        <dbReference type="ChEBI" id="CHEBI:30616"/>
    </ligand>
</feature>
<dbReference type="PROSITE" id="PS51206">
    <property type="entry name" value="SF3_HELICASE_1"/>
    <property type="match status" value="1"/>
</dbReference>
<protein>
    <recommendedName>
        <fullName evidence="15 16">Replication protein E1</fullName>
        <ecNumber evidence="15 16">5.6.2.4</ecNumber>
    </recommendedName>
    <alternativeName>
        <fullName evidence="15">ATP-dependent helicase E1</fullName>
    </alternativeName>
    <alternativeName>
        <fullName evidence="15">DNA 3'-5' helicase E1</fullName>
    </alternativeName>
</protein>
<dbReference type="PIRSF" id="PIRSF003383">
    <property type="entry name" value="Rep_E1_papillomaV"/>
    <property type="match status" value="1"/>
</dbReference>
<evidence type="ECO:0000256" key="14">
    <source>
        <dbReference type="ARBA" id="ARBA00093297"/>
    </source>
</evidence>
<evidence type="ECO:0000256" key="16">
    <source>
        <dbReference type="PIRNR" id="PIRNR003383"/>
    </source>
</evidence>
<comment type="caution">
    <text evidence="15">Lacks conserved residue(s) required for the propagation of feature annotation.</text>
</comment>
<evidence type="ECO:0000313" key="20">
    <source>
        <dbReference type="Proteomes" id="UP000141115"/>
    </source>
</evidence>
<comment type="catalytic activity">
    <reaction evidence="13 15 16">
        <text>ATP + H2O = ADP + phosphate + H(+)</text>
        <dbReference type="Rhea" id="RHEA:13065"/>
        <dbReference type="ChEBI" id="CHEBI:15377"/>
        <dbReference type="ChEBI" id="CHEBI:15378"/>
        <dbReference type="ChEBI" id="CHEBI:30616"/>
        <dbReference type="ChEBI" id="CHEBI:43474"/>
        <dbReference type="ChEBI" id="CHEBI:456216"/>
        <dbReference type="EC" id="5.6.2.4"/>
    </reaction>
</comment>
<evidence type="ECO:0000256" key="17">
    <source>
        <dbReference type="SAM" id="MobiDB-lite"/>
    </source>
</evidence>
<comment type="catalytic activity">
    <reaction evidence="12 15">
        <text>Couples ATP hydrolysis with the unwinding of duplex DNA by translocating in the 3'-5' direction.</text>
        <dbReference type="EC" id="5.6.2.4"/>
    </reaction>
</comment>
<evidence type="ECO:0000256" key="5">
    <source>
        <dbReference type="ARBA" id="ARBA00022705"/>
    </source>
</evidence>
<dbReference type="RefSeq" id="YP_007195267.1">
    <property type="nucleotide sequence ID" value="NC_019852.1"/>
</dbReference>
<dbReference type="GO" id="GO:0003677">
    <property type="term" value="F:DNA binding"/>
    <property type="evidence" value="ECO:0007669"/>
    <property type="project" value="UniProtKB-UniRule"/>
</dbReference>
<feature type="compositionally biased region" description="Acidic residues" evidence="17">
    <location>
        <begin position="603"/>
        <end position="612"/>
    </location>
</feature>
<reference evidence="19 20" key="1">
    <citation type="journal article" date="2013" name="Vet. Microbiol.">
        <title>Complete canine papillomavirus life cycle in pigmented lesions.</title>
        <authorList>
            <person name="Lange C.E."/>
            <person name="Tobler K."/>
            <person name="Schraner E.M."/>
            <person name="Vetsch E."/>
            <person name="Fischer N.M."/>
            <person name="Ackermann M."/>
            <person name="Favrot C."/>
        </authorList>
    </citation>
    <scope>NUCLEOTIDE SEQUENCE [LARGE SCALE GENOMIC DNA]</scope>
</reference>
<comment type="subunit">
    <text evidence="15">Can form hexamers. Interacts with E2 protein; this interaction increases E1 DNA binding specificity. Interacts with host DNA polymerase subunit POLA2. Interacts with host single stranded DNA-binding protein RPA1. Interacts with host TOP1; this interaction stimulates the enzymatic activity of TOP1.</text>
</comment>
<dbReference type="InterPro" id="IPR014000">
    <property type="entry name" value="PPV_DNA_helicase_E1_N"/>
</dbReference>
<evidence type="ECO:0000256" key="12">
    <source>
        <dbReference type="ARBA" id="ARBA00034617"/>
    </source>
</evidence>
<dbReference type="Pfam" id="PF00519">
    <property type="entry name" value="PPV_E1_C"/>
    <property type="match status" value="1"/>
</dbReference>
<comment type="subcellular location">
    <subcellularLocation>
        <location evidence="1 15">Host nucleus</location>
    </subcellularLocation>
</comment>
<feature type="region of interest" description="Disordered" evidence="17">
    <location>
        <begin position="27"/>
        <end position="50"/>
    </location>
</feature>
<dbReference type="OrthoDB" id="4795at10239"/>
<feature type="compositionally biased region" description="Acidic residues" evidence="17">
    <location>
        <begin position="27"/>
        <end position="39"/>
    </location>
</feature>
<keyword evidence="10 15" id="KW-0238">DNA-binding</keyword>
<keyword evidence="3 15" id="KW-0597">Phosphoprotein</keyword>
<dbReference type="Gene3D" id="3.40.50.300">
    <property type="entry name" value="P-loop containing nucleotide triphosphate hydrolases"/>
    <property type="match status" value="1"/>
</dbReference>
<evidence type="ECO:0000256" key="10">
    <source>
        <dbReference type="ARBA" id="ARBA00023125"/>
    </source>
</evidence>
<dbReference type="InterPro" id="IPR016393">
    <property type="entry name" value="Rep_E1_papillomaV"/>
</dbReference>
<comment type="similarity">
    <text evidence="15 16">Belongs to the papillomaviridae E1 protein family.</text>
</comment>
<dbReference type="Proteomes" id="UP000141115">
    <property type="component" value="Segment"/>
</dbReference>
<evidence type="ECO:0000256" key="2">
    <source>
        <dbReference type="ARBA" id="ARBA00022518"/>
    </source>
</evidence>
<dbReference type="KEGG" id="vg:14258156"/>
<feature type="modified residue" description="Phosphoserine; by host" evidence="15">
    <location>
        <position position="89"/>
    </location>
</feature>
<dbReference type="GO" id="GO:0042025">
    <property type="term" value="C:host cell nucleus"/>
    <property type="evidence" value="ECO:0007669"/>
    <property type="project" value="UniProtKB-SubCell"/>
</dbReference>
<dbReference type="InterPro" id="IPR001177">
    <property type="entry name" value="PPV_DNA_helicase_E1_C"/>
</dbReference>
<feature type="cross-link" description="Glycyl lysine isopeptide (Lys-Gly) (interchain with G-Cter in SUMO)" evidence="15">
    <location>
        <position position="536"/>
    </location>
</feature>
<dbReference type="SUPFAM" id="SSF52540">
    <property type="entry name" value="P-loop containing nucleoside triphosphate hydrolases"/>
    <property type="match status" value="1"/>
</dbReference>
<dbReference type="InterPro" id="IPR027417">
    <property type="entry name" value="P-loop_NTPase"/>
</dbReference>
<keyword evidence="9 15" id="KW-0067">ATP-binding</keyword>
<evidence type="ECO:0000313" key="19">
    <source>
        <dbReference type="EMBL" id="AFU07672.1"/>
    </source>
</evidence>
<feature type="short sequence motif" description="Nuclear export signal" evidence="15">
    <location>
        <begin position="88"/>
        <end position="97"/>
    </location>
</feature>
<dbReference type="Pfam" id="PF20450">
    <property type="entry name" value="PPV_E1_DBD"/>
    <property type="match status" value="1"/>
</dbReference>
<evidence type="ECO:0000256" key="4">
    <source>
        <dbReference type="ARBA" id="ARBA00022562"/>
    </source>
</evidence>
<dbReference type="HAMAP" id="MF_04000">
    <property type="entry name" value="PPV_E1"/>
    <property type="match status" value="1"/>
</dbReference>
<keyword evidence="6 15" id="KW-0547">Nucleotide-binding</keyword>
<dbReference type="InterPro" id="IPR046935">
    <property type="entry name" value="PPV_E1_DBD_sf"/>
</dbReference>
<evidence type="ECO:0000256" key="9">
    <source>
        <dbReference type="ARBA" id="ARBA00022840"/>
    </source>
</evidence>
<comment type="PTM">
    <text evidence="15">Sumoylated.</text>
</comment>
<feature type="domain" description="SF3 helicase" evidence="18">
    <location>
        <begin position="429"/>
        <end position="579"/>
    </location>
</feature>
<dbReference type="InterPro" id="IPR014015">
    <property type="entry name" value="Helicase_SF3_DNA-vir"/>
</dbReference>
<accession>K7QIA1</accession>
<evidence type="ECO:0000256" key="1">
    <source>
        <dbReference type="ARBA" id="ARBA00004147"/>
    </source>
</evidence>
<dbReference type="InterPro" id="IPR046832">
    <property type="entry name" value="PPV_E1_DBD"/>
</dbReference>
<evidence type="ECO:0000256" key="11">
    <source>
        <dbReference type="ARBA" id="ARBA00023235"/>
    </source>
</evidence>
<dbReference type="GO" id="GO:0043138">
    <property type="term" value="F:3'-5' DNA helicase activity"/>
    <property type="evidence" value="ECO:0007669"/>
    <property type="project" value="UniProtKB-UniRule"/>
</dbReference>
<feature type="compositionally biased region" description="Basic and acidic residues" evidence="17">
    <location>
        <begin position="144"/>
        <end position="153"/>
    </location>
</feature>
<evidence type="ECO:0000256" key="7">
    <source>
        <dbReference type="ARBA" id="ARBA00022801"/>
    </source>
</evidence>
<dbReference type="SUPFAM" id="SSF55464">
    <property type="entry name" value="Origin of replication-binding domain, RBD-like"/>
    <property type="match status" value="1"/>
</dbReference>
<feature type="short sequence motif" description="Nuclear localization signal" evidence="15">
    <location>
        <begin position="75"/>
        <end position="77"/>
    </location>
</feature>
<dbReference type="Pfam" id="PF00524">
    <property type="entry name" value="PPV_E1_N"/>
    <property type="match status" value="1"/>
</dbReference>
<name>K7QIA1_9PAPI</name>
<evidence type="ECO:0000256" key="6">
    <source>
        <dbReference type="ARBA" id="ARBA00022741"/>
    </source>
</evidence>
<comment type="PTM">
    <text evidence="15">Phosphorylated.</text>
</comment>
<keyword evidence="8 15" id="KW-0347">Helicase</keyword>
<keyword evidence="15" id="KW-0832">Ubl conjugation</keyword>
<evidence type="ECO:0000256" key="13">
    <source>
        <dbReference type="ARBA" id="ARBA00048988"/>
    </source>
</evidence>
<keyword evidence="5 15" id="KW-0235">DNA replication</keyword>
<dbReference type="GO" id="GO:0005524">
    <property type="term" value="F:ATP binding"/>
    <property type="evidence" value="ECO:0007669"/>
    <property type="project" value="UniProtKB-UniRule"/>
</dbReference>
<keyword evidence="11 15" id="KW-0413">Isomerase</keyword>